<dbReference type="Proteomes" id="UP000887013">
    <property type="component" value="Unassembled WGS sequence"/>
</dbReference>
<dbReference type="AlphaFoldDB" id="A0A8X6MJD4"/>
<organism evidence="1 2">
    <name type="scientific">Nephila pilipes</name>
    <name type="common">Giant wood spider</name>
    <name type="synonym">Nephila maculata</name>
    <dbReference type="NCBI Taxonomy" id="299642"/>
    <lineage>
        <taxon>Eukaryota</taxon>
        <taxon>Metazoa</taxon>
        <taxon>Ecdysozoa</taxon>
        <taxon>Arthropoda</taxon>
        <taxon>Chelicerata</taxon>
        <taxon>Arachnida</taxon>
        <taxon>Araneae</taxon>
        <taxon>Araneomorphae</taxon>
        <taxon>Entelegynae</taxon>
        <taxon>Araneoidea</taxon>
        <taxon>Nephilidae</taxon>
        <taxon>Nephila</taxon>
    </lineage>
</organism>
<name>A0A8X6MJD4_NEPPI</name>
<accession>A0A8X6MJD4</accession>
<gene>
    <name evidence="1" type="ORF">NPIL_508621</name>
</gene>
<protein>
    <submittedName>
        <fullName evidence="1">Uncharacterized protein</fullName>
    </submittedName>
</protein>
<evidence type="ECO:0000313" key="1">
    <source>
        <dbReference type="EMBL" id="GFS57332.1"/>
    </source>
</evidence>
<reference evidence="1" key="1">
    <citation type="submission" date="2020-08" db="EMBL/GenBank/DDBJ databases">
        <title>Multicomponent nature underlies the extraordinary mechanical properties of spider dragline silk.</title>
        <authorList>
            <person name="Kono N."/>
            <person name="Nakamura H."/>
            <person name="Mori M."/>
            <person name="Yoshida Y."/>
            <person name="Ohtoshi R."/>
            <person name="Malay A.D."/>
            <person name="Moran D.A.P."/>
            <person name="Tomita M."/>
            <person name="Numata K."/>
            <person name="Arakawa K."/>
        </authorList>
    </citation>
    <scope>NUCLEOTIDE SEQUENCE</scope>
</reference>
<evidence type="ECO:0000313" key="2">
    <source>
        <dbReference type="Proteomes" id="UP000887013"/>
    </source>
</evidence>
<sequence>MRVHRPFSIIHRLQTDGTIVGRFKIVLMVSVIQDCLHGDQWCHHLVSIGVKPWASRYSLVCQPLSMACSTAHACWPQLAGQHRVNSQFQKEGL</sequence>
<proteinExistence type="predicted"/>
<dbReference type="EMBL" id="BMAW01092852">
    <property type="protein sequence ID" value="GFS57332.1"/>
    <property type="molecule type" value="Genomic_DNA"/>
</dbReference>
<comment type="caution">
    <text evidence="1">The sequence shown here is derived from an EMBL/GenBank/DDBJ whole genome shotgun (WGS) entry which is preliminary data.</text>
</comment>
<keyword evidence="2" id="KW-1185">Reference proteome</keyword>